<sequence>MLIKEFRVILPLTVDEYHMGQLYSVAEMSKQETGGGDGVEVISNQPFTDQPLYDGGPSCGQYTYKIFHLRKKVPSFIRLLAPENSTQLHEKSWNAYPYSRTIYSNPYMKENFHLSIETIHTADKGDTENIHKLSPQEWSEVEVVKIDIANDTVSPDDYKPDEDPTKVASKKTGRGPLVGPRWWEKMDPVMTCYKLIKCEFKWFGLQTKVEKVVQDFERRLMIKFHRQVFCWLDQWHGLSIDSIRAIEENTQKELDQQRHTGQIRGTVG</sequence>
<dbReference type="PRINTS" id="PR00391">
    <property type="entry name" value="PITRANSFER"/>
</dbReference>
<gene>
    <name evidence="3" type="ORF">Pmani_001670</name>
</gene>
<evidence type="ECO:0000259" key="2">
    <source>
        <dbReference type="Pfam" id="PF02121"/>
    </source>
</evidence>
<dbReference type="GO" id="GO:0008525">
    <property type="term" value="F:phosphatidylcholine transporter activity"/>
    <property type="evidence" value="ECO:0007669"/>
    <property type="project" value="TreeGrafter"/>
</dbReference>
<comment type="caution">
    <text evidence="3">The sequence shown here is derived from an EMBL/GenBank/DDBJ whole genome shotgun (WGS) entry which is preliminary data.</text>
</comment>
<dbReference type="PANTHER" id="PTHR10658">
    <property type="entry name" value="PHOSPHATIDYLINOSITOL TRANSFER PROTEIN"/>
    <property type="match status" value="1"/>
</dbReference>
<dbReference type="SUPFAM" id="SSF55961">
    <property type="entry name" value="Bet v1-like"/>
    <property type="match status" value="1"/>
</dbReference>
<evidence type="ECO:0000313" key="3">
    <source>
        <dbReference type="EMBL" id="KAK4327863.1"/>
    </source>
</evidence>
<protein>
    <recommendedName>
        <fullName evidence="2">Phosphatidylinositol transfer protein N-terminal domain-containing protein</fullName>
    </recommendedName>
</protein>
<dbReference type="GO" id="GO:0031210">
    <property type="term" value="F:phosphatidylcholine binding"/>
    <property type="evidence" value="ECO:0007669"/>
    <property type="project" value="TreeGrafter"/>
</dbReference>
<dbReference type="GO" id="GO:0035091">
    <property type="term" value="F:phosphatidylinositol binding"/>
    <property type="evidence" value="ECO:0007669"/>
    <property type="project" value="TreeGrafter"/>
</dbReference>
<dbReference type="InterPro" id="IPR023393">
    <property type="entry name" value="START-like_dom_sf"/>
</dbReference>
<dbReference type="PANTHER" id="PTHR10658:SF11">
    <property type="entry name" value="VIBRATOR, ISOFORM B"/>
    <property type="match status" value="1"/>
</dbReference>
<name>A0AAE1QK40_9EUCA</name>
<dbReference type="Gene3D" id="3.30.530.20">
    <property type="match status" value="1"/>
</dbReference>
<dbReference type="GO" id="GO:0008526">
    <property type="term" value="F:phosphatidylinositol transfer activity"/>
    <property type="evidence" value="ECO:0007669"/>
    <property type="project" value="TreeGrafter"/>
</dbReference>
<proteinExistence type="predicted"/>
<organism evidence="3 4">
    <name type="scientific">Petrolisthes manimaculis</name>
    <dbReference type="NCBI Taxonomy" id="1843537"/>
    <lineage>
        <taxon>Eukaryota</taxon>
        <taxon>Metazoa</taxon>
        <taxon>Ecdysozoa</taxon>
        <taxon>Arthropoda</taxon>
        <taxon>Crustacea</taxon>
        <taxon>Multicrustacea</taxon>
        <taxon>Malacostraca</taxon>
        <taxon>Eumalacostraca</taxon>
        <taxon>Eucarida</taxon>
        <taxon>Decapoda</taxon>
        <taxon>Pleocyemata</taxon>
        <taxon>Anomura</taxon>
        <taxon>Galatheoidea</taxon>
        <taxon>Porcellanidae</taxon>
        <taxon>Petrolisthes</taxon>
    </lineage>
</organism>
<dbReference type="Pfam" id="PF02121">
    <property type="entry name" value="IP_trans"/>
    <property type="match status" value="1"/>
</dbReference>
<feature type="region of interest" description="Disordered" evidence="1">
    <location>
        <begin position="152"/>
        <end position="172"/>
    </location>
</feature>
<dbReference type="Proteomes" id="UP001292094">
    <property type="component" value="Unassembled WGS sequence"/>
</dbReference>
<evidence type="ECO:0000256" key="1">
    <source>
        <dbReference type="SAM" id="MobiDB-lite"/>
    </source>
</evidence>
<evidence type="ECO:0000313" key="4">
    <source>
        <dbReference type="Proteomes" id="UP001292094"/>
    </source>
</evidence>
<feature type="compositionally biased region" description="Basic and acidic residues" evidence="1">
    <location>
        <begin position="156"/>
        <end position="165"/>
    </location>
</feature>
<dbReference type="FunFam" id="3.30.530.20:FF:000025">
    <property type="entry name" value="Phosphatidylinositol transfer protein beta"/>
    <property type="match status" value="1"/>
</dbReference>
<accession>A0AAE1QK40</accession>
<keyword evidence="4" id="KW-1185">Reference proteome</keyword>
<dbReference type="InterPro" id="IPR001666">
    <property type="entry name" value="PI_transfer"/>
</dbReference>
<dbReference type="EMBL" id="JAWZYT010000116">
    <property type="protein sequence ID" value="KAK4327863.1"/>
    <property type="molecule type" value="Genomic_DNA"/>
</dbReference>
<dbReference type="InterPro" id="IPR055261">
    <property type="entry name" value="PI_transfer_N"/>
</dbReference>
<dbReference type="AlphaFoldDB" id="A0AAE1QK40"/>
<feature type="domain" description="Phosphatidylinositol transfer protein N-terminal" evidence="2">
    <location>
        <begin position="1"/>
        <end position="252"/>
    </location>
</feature>
<dbReference type="GO" id="GO:0005737">
    <property type="term" value="C:cytoplasm"/>
    <property type="evidence" value="ECO:0007669"/>
    <property type="project" value="TreeGrafter"/>
</dbReference>
<reference evidence="3" key="1">
    <citation type="submission" date="2023-11" db="EMBL/GenBank/DDBJ databases">
        <title>Genome assemblies of two species of porcelain crab, Petrolisthes cinctipes and Petrolisthes manimaculis (Anomura: Porcellanidae).</title>
        <authorList>
            <person name="Angst P."/>
        </authorList>
    </citation>
    <scope>NUCLEOTIDE SEQUENCE</scope>
    <source>
        <strain evidence="3">PB745_02</strain>
        <tissue evidence="3">Gill</tissue>
    </source>
</reference>